<dbReference type="Pfam" id="PF00015">
    <property type="entry name" value="MCPsignal"/>
    <property type="match status" value="1"/>
</dbReference>
<dbReference type="InterPro" id="IPR003660">
    <property type="entry name" value="HAMP_dom"/>
</dbReference>
<protein>
    <submittedName>
        <fullName evidence="13">HAMP domain-containing protein</fullName>
    </submittedName>
</protein>
<comment type="subcellular location">
    <subcellularLocation>
        <location evidence="1">Cell membrane</location>
        <topology evidence="1">Multi-pass membrane protein</topology>
    </subcellularLocation>
</comment>
<keyword evidence="5" id="KW-0812">Transmembrane</keyword>
<evidence type="ECO:0000256" key="7">
    <source>
        <dbReference type="ARBA" id="ARBA00023136"/>
    </source>
</evidence>
<dbReference type="EMBL" id="CP029693">
    <property type="protein sequence ID" value="AWY39019.1"/>
    <property type="molecule type" value="Genomic_DNA"/>
</dbReference>
<proteinExistence type="inferred from homology"/>
<dbReference type="SUPFAM" id="SSF58104">
    <property type="entry name" value="Methyl-accepting chemotaxis protein (MCP) signaling domain"/>
    <property type="match status" value="1"/>
</dbReference>
<comment type="similarity">
    <text evidence="9">Belongs to the methyl-accepting chemotaxis (MCP) protein family.</text>
</comment>
<dbReference type="PROSITE" id="PS50885">
    <property type="entry name" value="HAMP"/>
    <property type="match status" value="1"/>
</dbReference>
<reference evidence="13 14" key="1">
    <citation type="submission" date="2018-05" db="EMBL/GenBank/DDBJ databases">
        <title>Whole genome sequence of Pseudomonas putida JBC17.</title>
        <authorList>
            <person name="Lee Y.H."/>
            <person name="David K."/>
        </authorList>
    </citation>
    <scope>NUCLEOTIDE SEQUENCE [LARGE SCALE GENOMIC DNA]</scope>
    <source>
        <strain evidence="13 14">JBC17</strain>
    </source>
</reference>
<dbReference type="SMART" id="SM00283">
    <property type="entry name" value="MA"/>
    <property type="match status" value="1"/>
</dbReference>
<sequence length="643" mass="69767">MSKIRNLSTNLSVGAKLWVGFGLVLFLTASVAVTAFISITTLQQHSERLRGDLQVQAQVLQARIAEKDFALVLDERAAQQVRQTVEQLQAALSVDANSTRQEMASAAQAYVLQFEQYVKSLHQLHDARVGMQRMARVAAESFNAVFLDQLDGLSAGADGQARLATDQFALLEQSAALRDKLAQMRDSELSYSVDNDQSRRADWEMGMSDVLSTIDTLSLRVGDDGQASLKSAREALKDYRLAFAQFATNRDLIAQSKASMQHQSEYLGVLLAALEQEQARAIAQSGSSANRQLGIITLLALSLGIGSSLLIRQTILRPLREAVAWARRIADGDLSGPRQSTVRKDELGLLLHSFGDMLDSLRGLVRRISQGVEQLNGTTGNLATVISNTYSGVEQQRKETEVAVTSMQQMSSRAREVARNTYEANDAVMKANEQARDGNLLVQRAADRAGFLTQEMNGCAEVMHELLGECSAISGVLDVIKSVAVQTNLLALNASIEAARAGEHGRGFAVVADEVRGLAQRTQASTDEIKSLIDRLCSAAQQAATRLQENRLLTDESAVLAGEASVALERITQAVATIEQMNQQIATATEQQSIVAEEVNLSMTKVRVVAEECSQQNLSLQASNADLQKVSGALNVAVRHFQI</sequence>
<evidence type="ECO:0000313" key="13">
    <source>
        <dbReference type="EMBL" id="AWY39019.1"/>
    </source>
</evidence>
<keyword evidence="3" id="KW-0488">Methylation</keyword>
<evidence type="ECO:0000256" key="8">
    <source>
        <dbReference type="ARBA" id="ARBA00023224"/>
    </source>
</evidence>
<evidence type="ECO:0000256" key="1">
    <source>
        <dbReference type="ARBA" id="ARBA00004651"/>
    </source>
</evidence>
<dbReference type="Pfam" id="PF00672">
    <property type="entry name" value="HAMP"/>
    <property type="match status" value="1"/>
</dbReference>
<keyword evidence="2" id="KW-1003">Cell membrane</keyword>
<dbReference type="AlphaFoldDB" id="A0A2Z4RDW1"/>
<dbReference type="GO" id="GO:0006935">
    <property type="term" value="P:chemotaxis"/>
    <property type="evidence" value="ECO:0007669"/>
    <property type="project" value="UniProtKB-KW"/>
</dbReference>
<evidence type="ECO:0000256" key="10">
    <source>
        <dbReference type="PROSITE-ProRule" id="PRU00284"/>
    </source>
</evidence>
<dbReference type="PANTHER" id="PTHR32089:SF120">
    <property type="entry name" value="METHYL-ACCEPTING CHEMOTAXIS PROTEIN TLPQ"/>
    <property type="match status" value="1"/>
</dbReference>
<keyword evidence="4" id="KW-0145">Chemotaxis</keyword>
<dbReference type="InterPro" id="IPR004089">
    <property type="entry name" value="MCPsignal_dom"/>
</dbReference>
<dbReference type="PANTHER" id="PTHR32089">
    <property type="entry name" value="METHYL-ACCEPTING CHEMOTAXIS PROTEIN MCPB"/>
    <property type="match status" value="1"/>
</dbReference>
<dbReference type="FunFam" id="1.10.287.950:FF:000001">
    <property type="entry name" value="Methyl-accepting chemotaxis sensory transducer"/>
    <property type="match status" value="1"/>
</dbReference>
<feature type="domain" description="Methyl-accepting transducer" evidence="11">
    <location>
        <begin position="371"/>
        <end position="607"/>
    </location>
</feature>
<keyword evidence="7" id="KW-0472">Membrane</keyword>
<dbReference type="CDD" id="cd06225">
    <property type="entry name" value="HAMP"/>
    <property type="match status" value="1"/>
</dbReference>
<evidence type="ECO:0000256" key="3">
    <source>
        <dbReference type="ARBA" id="ARBA00022481"/>
    </source>
</evidence>
<evidence type="ECO:0000259" key="12">
    <source>
        <dbReference type="PROSITE" id="PS50885"/>
    </source>
</evidence>
<keyword evidence="6" id="KW-1133">Transmembrane helix</keyword>
<evidence type="ECO:0000259" key="11">
    <source>
        <dbReference type="PROSITE" id="PS50111"/>
    </source>
</evidence>
<dbReference type="InterPro" id="IPR032255">
    <property type="entry name" value="HBM"/>
</dbReference>
<evidence type="ECO:0000256" key="2">
    <source>
        <dbReference type="ARBA" id="ARBA00022475"/>
    </source>
</evidence>
<dbReference type="GO" id="GO:0007165">
    <property type="term" value="P:signal transduction"/>
    <property type="evidence" value="ECO:0007669"/>
    <property type="project" value="UniProtKB-KW"/>
</dbReference>
<evidence type="ECO:0000313" key="14">
    <source>
        <dbReference type="Proteomes" id="UP000250299"/>
    </source>
</evidence>
<dbReference type="SMART" id="SM00304">
    <property type="entry name" value="HAMP"/>
    <property type="match status" value="1"/>
</dbReference>
<dbReference type="OrthoDB" id="2489132at2"/>
<dbReference type="GO" id="GO:0005886">
    <property type="term" value="C:plasma membrane"/>
    <property type="evidence" value="ECO:0007669"/>
    <property type="project" value="UniProtKB-SubCell"/>
</dbReference>
<gene>
    <name evidence="13" type="ORF">DKY63_03450</name>
</gene>
<feature type="domain" description="HAMP" evidence="12">
    <location>
        <begin position="313"/>
        <end position="366"/>
    </location>
</feature>
<keyword evidence="8 10" id="KW-0807">Transducer</keyword>
<evidence type="ECO:0000256" key="5">
    <source>
        <dbReference type="ARBA" id="ARBA00022692"/>
    </source>
</evidence>
<organism evidence="13 14">
    <name type="scientific">Pseudomonas putida</name>
    <name type="common">Arthrobacter siderocapsulatus</name>
    <dbReference type="NCBI Taxonomy" id="303"/>
    <lineage>
        <taxon>Bacteria</taxon>
        <taxon>Pseudomonadati</taxon>
        <taxon>Pseudomonadota</taxon>
        <taxon>Gammaproteobacteria</taxon>
        <taxon>Pseudomonadales</taxon>
        <taxon>Pseudomonadaceae</taxon>
        <taxon>Pseudomonas</taxon>
    </lineage>
</organism>
<name>A0A2Z4RDW1_PSEPU</name>
<dbReference type="Gene3D" id="1.20.1440.210">
    <property type="match status" value="1"/>
</dbReference>
<evidence type="ECO:0000256" key="9">
    <source>
        <dbReference type="ARBA" id="ARBA00029447"/>
    </source>
</evidence>
<dbReference type="PROSITE" id="PS50111">
    <property type="entry name" value="CHEMOTAXIS_TRANSDUC_2"/>
    <property type="match status" value="1"/>
</dbReference>
<dbReference type="Gene3D" id="1.10.287.950">
    <property type="entry name" value="Methyl-accepting chemotaxis protein"/>
    <property type="match status" value="1"/>
</dbReference>
<dbReference type="SMART" id="SM01358">
    <property type="entry name" value="HBM"/>
    <property type="match status" value="1"/>
</dbReference>
<evidence type="ECO:0000256" key="6">
    <source>
        <dbReference type="ARBA" id="ARBA00022989"/>
    </source>
</evidence>
<accession>A0A2Z4RDW1</accession>
<evidence type="ECO:0000256" key="4">
    <source>
        <dbReference type="ARBA" id="ARBA00022500"/>
    </source>
</evidence>
<dbReference type="Proteomes" id="UP000250299">
    <property type="component" value="Chromosome"/>
</dbReference>